<evidence type="ECO:0000256" key="3">
    <source>
        <dbReference type="SAM" id="SignalP"/>
    </source>
</evidence>
<keyword evidence="2" id="KW-1133">Transmembrane helix</keyword>
<sequence>MGVLMSFLLASKPLAASASLRPASSPLSRLPLFFRSPSQFPRGGGADASCGPKIPTPLLPTVIPSPRMAIWYLSLLLLAIWSNRLFMNRKLLILEVTIVLFVMGIRSFPRSIPNLLSAAQEVPDFALETQKKVAGPEKMDAVKYIEYLEAEIKELNRQVARKSLNGHNELLEYLKTLEPQNLKLSYKGATSLDVALSG</sequence>
<evidence type="ECO:0000313" key="5">
    <source>
        <dbReference type="Proteomes" id="UP001055439"/>
    </source>
</evidence>
<dbReference type="PANTHER" id="PTHR33598:SF4">
    <property type="entry name" value="OS02G0833400 PROTEIN"/>
    <property type="match status" value="1"/>
</dbReference>
<protein>
    <submittedName>
        <fullName evidence="4">Uncharacterized protein</fullName>
    </submittedName>
</protein>
<proteinExistence type="predicted"/>
<evidence type="ECO:0000256" key="1">
    <source>
        <dbReference type="SAM" id="Coils"/>
    </source>
</evidence>
<feature type="transmembrane region" description="Helical" evidence="2">
    <location>
        <begin position="91"/>
        <end position="108"/>
    </location>
</feature>
<keyword evidence="1" id="KW-0175">Coiled coil</keyword>
<gene>
    <name evidence="4" type="ORF">MUK42_06240</name>
</gene>
<keyword evidence="2" id="KW-0472">Membrane</keyword>
<dbReference type="PANTHER" id="PTHR33598">
    <property type="entry name" value="OS02G0833400 PROTEIN"/>
    <property type="match status" value="1"/>
</dbReference>
<dbReference type="OrthoDB" id="4115at2759"/>
<feature type="transmembrane region" description="Helical" evidence="2">
    <location>
        <begin position="69"/>
        <end position="86"/>
    </location>
</feature>
<feature type="chain" id="PRO_5038440581" evidence="3">
    <location>
        <begin position="18"/>
        <end position="198"/>
    </location>
</feature>
<feature type="signal peptide" evidence="3">
    <location>
        <begin position="1"/>
        <end position="17"/>
    </location>
</feature>
<dbReference type="AlphaFoldDB" id="A0A9E7JKU0"/>
<dbReference type="EMBL" id="CP097503">
    <property type="protein sequence ID" value="URD84797.1"/>
    <property type="molecule type" value="Genomic_DNA"/>
</dbReference>
<evidence type="ECO:0000313" key="4">
    <source>
        <dbReference type="EMBL" id="URD84797.1"/>
    </source>
</evidence>
<accession>A0A9E7JKU0</accession>
<evidence type="ECO:0000256" key="2">
    <source>
        <dbReference type="SAM" id="Phobius"/>
    </source>
</evidence>
<reference evidence="4" key="1">
    <citation type="submission" date="2022-05" db="EMBL/GenBank/DDBJ databases">
        <title>The Musa troglodytarum L. genome provides insights into the mechanism of non-climacteric behaviour and enrichment of carotenoids.</title>
        <authorList>
            <person name="Wang J."/>
        </authorList>
    </citation>
    <scope>NUCLEOTIDE SEQUENCE</scope>
    <source>
        <tissue evidence="4">Leaf</tissue>
    </source>
</reference>
<keyword evidence="3" id="KW-0732">Signal</keyword>
<organism evidence="4 5">
    <name type="scientific">Musa troglodytarum</name>
    <name type="common">fe'i banana</name>
    <dbReference type="NCBI Taxonomy" id="320322"/>
    <lineage>
        <taxon>Eukaryota</taxon>
        <taxon>Viridiplantae</taxon>
        <taxon>Streptophyta</taxon>
        <taxon>Embryophyta</taxon>
        <taxon>Tracheophyta</taxon>
        <taxon>Spermatophyta</taxon>
        <taxon>Magnoliopsida</taxon>
        <taxon>Liliopsida</taxon>
        <taxon>Zingiberales</taxon>
        <taxon>Musaceae</taxon>
        <taxon>Musa</taxon>
    </lineage>
</organism>
<name>A0A9E7JKU0_9LILI</name>
<dbReference type="Proteomes" id="UP001055439">
    <property type="component" value="Chromosome 10"/>
</dbReference>
<keyword evidence="5" id="KW-1185">Reference proteome</keyword>
<feature type="coiled-coil region" evidence="1">
    <location>
        <begin position="138"/>
        <end position="165"/>
    </location>
</feature>
<keyword evidence="2" id="KW-0812">Transmembrane</keyword>